<proteinExistence type="inferred from homology"/>
<feature type="transmembrane region" description="Helical" evidence="6">
    <location>
        <begin position="166"/>
        <end position="187"/>
    </location>
</feature>
<evidence type="ECO:0000256" key="6">
    <source>
        <dbReference type="SAM" id="Phobius"/>
    </source>
</evidence>
<dbReference type="PANTHER" id="PTHR31272:SF4">
    <property type="entry name" value="CYTOCHROME C-TYPE BIOGENESIS PROTEIN HI_1454-RELATED"/>
    <property type="match status" value="1"/>
</dbReference>
<feature type="domain" description="Cytochrome C biogenesis protein transmembrane" evidence="7">
    <location>
        <begin position="12"/>
        <end position="220"/>
    </location>
</feature>
<dbReference type="AlphaFoldDB" id="A0A1T4MWG6"/>
<keyword evidence="3 6" id="KW-0812">Transmembrane</keyword>
<accession>A0A1T4MWG6</accession>
<keyword evidence="9" id="KW-1185">Reference proteome</keyword>
<feature type="transmembrane region" description="Helical" evidence="6">
    <location>
        <begin position="58"/>
        <end position="82"/>
    </location>
</feature>
<evidence type="ECO:0000313" key="9">
    <source>
        <dbReference type="Proteomes" id="UP000189933"/>
    </source>
</evidence>
<protein>
    <submittedName>
        <fullName evidence="8">Cytochrome c-type biogenesis protein</fullName>
    </submittedName>
</protein>
<evidence type="ECO:0000256" key="5">
    <source>
        <dbReference type="ARBA" id="ARBA00023136"/>
    </source>
</evidence>
<evidence type="ECO:0000256" key="3">
    <source>
        <dbReference type="ARBA" id="ARBA00022692"/>
    </source>
</evidence>
<reference evidence="9" key="1">
    <citation type="submission" date="2017-02" db="EMBL/GenBank/DDBJ databases">
        <authorList>
            <person name="Varghese N."/>
            <person name="Submissions S."/>
        </authorList>
    </citation>
    <scope>NUCLEOTIDE SEQUENCE [LARGE SCALE GENOMIC DNA]</scope>
    <source>
        <strain evidence="9">DSM 16521</strain>
    </source>
</reference>
<gene>
    <name evidence="8" type="ORF">SAMN02745885_00744</name>
</gene>
<dbReference type="GO" id="GO:0017004">
    <property type="term" value="P:cytochrome complex assembly"/>
    <property type="evidence" value="ECO:0007669"/>
    <property type="project" value="InterPro"/>
</dbReference>
<dbReference type="EMBL" id="FUXM01000005">
    <property type="protein sequence ID" value="SJZ71362.1"/>
    <property type="molecule type" value="Genomic_DNA"/>
</dbReference>
<evidence type="ECO:0000259" key="7">
    <source>
        <dbReference type="Pfam" id="PF02683"/>
    </source>
</evidence>
<dbReference type="InterPro" id="IPR003834">
    <property type="entry name" value="Cyt_c_assmbl_TM_dom"/>
</dbReference>
<evidence type="ECO:0000256" key="2">
    <source>
        <dbReference type="ARBA" id="ARBA00006143"/>
    </source>
</evidence>
<evidence type="ECO:0000256" key="4">
    <source>
        <dbReference type="ARBA" id="ARBA00022989"/>
    </source>
</evidence>
<feature type="transmembrane region" description="Helical" evidence="6">
    <location>
        <begin position="199"/>
        <end position="220"/>
    </location>
</feature>
<dbReference type="InterPro" id="IPR051790">
    <property type="entry name" value="Cytochrome_c-biogenesis_DsbD"/>
</dbReference>
<keyword evidence="5 6" id="KW-0472">Membrane</keyword>
<feature type="transmembrane region" description="Helical" evidence="6">
    <location>
        <begin position="131"/>
        <end position="154"/>
    </location>
</feature>
<keyword evidence="4 6" id="KW-1133">Transmembrane helix</keyword>
<dbReference type="Proteomes" id="UP000189933">
    <property type="component" value="Unassembled WGS sequence"/>
</dbReference>
<dbReference type="PANTHER" id="PTHR31272">
    <property type="entry name" value="CYTOCHROME C-TYPE BIOGENESIS PROTEIN HI_1454-RELATED"/>
    <property type="match status" value="1"/>
</dbReference>
<comment type="subcellular location">
    <subcellularLocation>
        <location evidence="1">Membrane</location>
        <topology evidence="1">Multi-pass membrane protein</topology>
    </subcellularLocation>
</comment>
<dbReference type="GO" id="GO:0016020">
    <property type="term" value="C:membrane"/>
    <property type="evidence" value="ECO:0007669"/>
    <property type="project" value="UniProtKB-SubCell"/>
</dbReference>
<comment type="similarity">
    <text evidence="2">Belongs to the DsbD family.</text>
</comment>
<organism evidence="8 9">
    <name type="scientific">Carboxydocella sporoproducens DSM 16521</name>
    <dbReference type="NCBI Taxonomy" id="1121270"/>
    <lineage>
        <taxon>Bacteria</taxon>
        <taxon>Bacillati</taxon>
        <taxon>Bacillota</taxon>
        <taxon>Clostridia</taxon>
        <taxon>Eubacteriales</taxon>
        <taxon>Clostridiales Family XVI. Incertae Sedis</taxon>
        <taxon>Carboxydocella</taxon>
    </lineage>
</organism>
<evidence type="ECO:0000256" key="1">
    <source>
        <dbReference type="ARBA" id="ARBA00004141"/>
    </source>
</evidence>
<feature type="transmembrane region" description="Helical" evidence="6">
    <location>
        <begin position="12"/>
        <end position="37"/>
    </location>
</feature>
<dbReference type="Pfam" id="PF02683">
    <property type="entry name" value="DsbD_TM"/>
    <property type="match status" value="1"/>
</dbReference>
<name>A0A1T4MWG6_9FIRM</name>
<feature type="transmembrane region" description="Helical" evidence="6">
    <location>
        <begin position="88"/>
        <end position="110"/>
    </location>
</feature>
<sequence>MLILTNVSGWLAFAAGVVSFASPCVLPLIPAYVAYLAGSTQNATLAEGKRLRLLTRALLFILGFSLLFILLGASASAVGKLLLQYKDILRRISGALIIIFGLFMTGLLPLEMFYREVRWQATPRAGGLGAFLLGLAFAAGWTPCVGPILSSILLYASTEATVNKGIYLLSLYSLGLGLPFLVTALAVDKFQSALNRMARFLPVVSLVAGVIMIILGILIFTNKLGLIAGYFSWLAI</sequence>
<evidence type="ECO:0000313" key="8">
    <source>
        <dbReference type="EMBL" id="SJZ71362.1"/>
    </source>
</evidence>